<organism evidence="3 4">
    <name type="scientific">Chryseobacterium koreense CCUG 49689</name>
    <dbReference type="NCBI Taxonomy" id="1304281"/>
    <lineage>
        <taxon>Bacteria</taxon>
        <taxon>Pseudomonadati</taxon>
        <taxon>Bacteroidota</taxon>
        <taxon>Flavobacteriia</taxon>
        <taxon>Flavobacteriales</taxon>
        <taxon>Weeksellaceae</taxon>
        <taxon>Chryseobacterium group</taxon>
        <taxon>Chryseobacterium</taxon>
    </lineage>
</organism>
<evidence type="ECO:0000313" key="3">
    <source>
        <dbReference type="EMBL" id="KMQ71883.1"/>
    </source>
</evidence>
<feature type="compositionally biased region" description="Polar residues" evidence="1">
    <location>
        <begin position="220"/>
        <end position="235"/>
    </location>
</feature>
<dbReference type="STRING" id="1304281.ACM44_04400"/>
<evidence type="ECO:0000313" key="4">
    <source>
        <dbReference type="Proteomes" id="UP000035900"/>
    </source>
</evidence>
<feature type="compositionally biased region" description="Low complexity" evidence="1">
    <location>
        <begin position="254"/>
        <end position="271"/>
    </location>
</feature>
<sequence>MKKFTYKKLLGMLKSNRVLAISGALVLASCTIQTGGYSETDGVYYDPNKDTLPEGIVMNSGNRVGEYYDYQANDDQNVYLNSDNRNQKWQDSGNSDWGNFTGTETYYTDSWGYYPYGYFSGFGFGMGLGWGYGGYYNPWGFGYSPWYGNYNPWYGYYSPYYYGYSPYYGYYDPYYYAPYNYGYGYAVPYKRRGAEGMSIGGVNRNSVNQGVRNVDAPRFRNTNTDGGFRNNSGQFNNNPRINPVNPNNNPPPRMRNNYPNTVPNNNPTPRYQQPTRSNDGGGFRSGGDSGFRSGGSSGGFRSGSSNTSGTRSSGGGGFRR</sequence>
<keyword evidence="4" id="KW-1185">Reference proteome</keyword>
<protein>
    <recommendedName>
        <fullName evidence="5">Prolyl-tRNA synthetase</fullName>
    </recommendedName>
</protein>
<dbReference type="EMBL" id="LFNG01000005">
    <property type="protein sequence ID" value="KMQ71883.1"/>
    <property type="molecule type" value="Genomic_DNA"/>
</dbReference>
<feature type="compositionally biased region" description="Gly residues" evidence="1">
    <location>
        <begin position="279"/>
        <end position="301"/>
    </location>
</feature>
<dbReference type="AlphaFoldDB" id="A0A0J7J0A7"/>
<reference evidence="3 4" key="1">
    <citation type="journal article" date="2004" name="Int. J. Syst. Evol. Microbiol.">
        <title>Kaistella koreensis gen. nov., sp. nov., a novel member of the Chryseobacterium-Bergeyella-Riemerella branch.</title>
        <authorList>
            <person name="Kim M.K."/>
            <person name="Im W.T."/>
            <person name="Shin Y.K."/>
            <person name="Lim J.H."/>
            <person name="Kim S.H."/>
            <person name="Lee B.C."/>
            <person name="Park M.Y."/>
            <person name="Lee K.Y."/>
            <person name="Lee S.T."/>
        </authorList>
    </citation>
    <scope>NUCLEOTIDE SEQUENCE [LARGE SCALE GENOMIC DNA]</scope>
    <source>
        <strain evidence="3 4">CCUG 49689</strain>
    </source>
</reference>
<feature type="signal peptide" evidence="2">
    <location>
        <begin position="1"/>
        <end position="20"/>
    </location>
</feature>
<feature type="region of interest" description="Disordered" evidence="1">
    <location>
        <begin position="201"/>
        <end position="320"/>
    </location>
</feature>
<dbReference type="PROSITE" id="PS51257">
    <property type="entry name" value="PROKAR_LIPOPROTEIN"/>
    <property type="match status" value="1"/>
</dbReference>
<proteinExistence type="predicted"/>
<dbReference type="PATRIC" id="fig|1304281.5.peg.949"/>
<feature type="chain" id="PRO_5005289078" description="Prolyl-tRNA synthetase" evidence="2">
    <location>
        <begin position="21"/>
        <end position="320"/>
    </location>
</feature>
<evidence type="ECO:0000256" key="1">
    <source>
        <dbReference type="SAM" id="MobiDB-lite"/>
    </source>
</evidence>
<evidence type="ECO:0008006" key="5">
    <source>
        <dbReference type="Google" id="ProtNLM"/>
    </source>
</evidence>
<dbReference type="Proteomes" id="UP000035900">
    <property type="component" value="Unassembled WGS sequence"/>
</dbReference>
<keyword evidence="2" id="KW-0732">Signal</keyword>
<dbReference type="OrthoDB" id="1445534at2"/>
<evidence type="ECO:0000256" key="2">
    <source>
        <dbReference type="SAM" id="SignalP"/>
    </source>
</evidence>
<feature type="compositionally biased region" description="Low complexity" evidence="1">
    <location>
        <begin position="236"/>
        <end position="247"/>
    </location>
</feature>
<name>A0A0J7J0A7_9FLAO</name>
<feature type="compositionally biased region" description="Low complexity" evidence="1">
    <location>
        <begin position="302"/>
        <end position="311"/>
    </location>
</feature>
<comment type="caution">
    <text evidence="3">The sequence shown here is derived from an EMBL/GenBank/DDBJ whole genome shotgun (WGS) entry which is preliminary data.</text>
</comment>
<accession>A0A0J7J0A7</accession>
<gene>
    <name evidence="3" type="ORF">ACM44_04400</name>
</gene>